<organism evidence="1 2">
    <name type="scientific">Saccharothrix algeriensis</name>
    <dbReference type="NCBI Taxonomy" id="173560"/>
    <lineage>
        <taxon>Bacteria</taxon>
        <taxon>Bacillati</taxon>
        <taxon>Actinomycetota</taxon>
        <taxon>Actinomycetes</taxon>
        <taxon>Pseudonocardiales</taxon>
        <taxon>Pseudonocardiaceae</taxon>
        <taxon>Saccharothrix</taxon>
    </lineage>
</organism>
<dbReference type="Proteomes" id="UP000671828">
    <property type="component" value="Chromosome"/>
</dbReference>
<evidence type="ECO:0000313" key="1">
    <source>
        <dbReference type="EMBL" id="QTR05756.1"/>
    </source>
</evidence>
<feature type="non-terminal residue" evidence="1">
    <location>
        <position position="1"/>
    </location>
</feature>
<evidence type="ECO:0000313" key="2">
    <source>
        <dbReference type="Proteomes" id="UP000671828"/>
    </source>
</evidence>
<dbReference type="EMBL" id="CP072788">
    <property type="protein sequence ID" value="QTR05756.1"/>
    <property type="molecule type" value="Genomic_DNA"/>
</dbReference>
<proteinExistence type="predicted"/>
<sequence length="170" mass="17685">PAVLLTVVAGCSAVAGCTAGRVQDLPRPTPTTVVETVVVDDVPVLGPEGVGRVRLGMTLAELEATGEVGGAVELPTASCPVRSLERVRGWVGVDGGVAAEIRVEAGARTPAGLRIGDSRDRMRRLHPGVEWNQHGFTAAVGGDVRYKFHFMNAGDTLTSMGISRELSCAL</sequence>
<name>A0A8T8I4Q5_9PSEU</name>
<reference evidence="1" key="1">
    <citation type="submission" date="2021-04" db="EMBL/GenBank/DDBJ databases">
        <title>Saccharothrix algeriensis WGS.</title>
        <authorList>
            <person name="Stuskova K."/>
            <person name="Hakalova E."/>
            <person name="Tebbal A.B."/>
            <person name="Eichmeier A."/>
        </authorList>
    </citation>
    <scope>NUCLEOTIDE SEQUENCE</scope>
    <source>
        <strain evidence="1">NRRL B-24137</strain>
    </source>
</reference>
<dbReference type="AlphaFoldDB" id="A0A8T8I4Q5"/>
<gene>
    <name evidence="1" type="ORF">J7S33_15210</name>
</gene>
<protein>
    <submittedName>
        <fullName evidence="1">Uncharacterized protein</fullName>
    </submittedName>
</protein>
<accession>A0A8T8I4Q5</accession>